<dbReference type="Proteomes" id="UP000630887">
    <property type="component" value="Unassembled WGS sequence"/>
</dbReference>
<dbReference type="EMBL" id="BONI01000022">
    <property type="protein sequence ID" value="GIG06344.1"/>
    <property type="molecule type" value="Genomic_DNA"/>
</dbReference>
<protein>
    <submittedName>
        <fullName evidence="1">Uncharacterized protein</fullName>
    </submittedName>
</protein>
<sequence>MDAPISEPVFLRYAQAQAAYGTHLLAVHRRDLSGCCCHCGRSHPCGHRVHGARLLAHYADWPRDGPDGG</sequence>
<evidence type="ECO:0000313" key="1">
    <source>
        <dbReference type="EMBL" id="GIG06344.1"/>
    </source>
</evidence>
<dbReference type="AlphaFoldDB" id="A0A8J3KW50"/>
<accession>A0A8J3KW50</accession>
<name>A0A8J3KW50_9ACTN</name>
<comment type="caution">
    <text evidence="1">The sequence shown here is derived from an EMBL/GenBank/DDBJ whole genome shotgun (WGS) entry which is preliminary data.</text>
</comment>
<evidence type="ECO:0000313" key="2">
    <source>
        <dbReference type="Proteomes" id="UP000630887"/>
    </source>
</evidence>
<gene>
    <name evidence="1" type="ORF">Cco03nite_30440</name>
</gene>
<organism evidence="1 2">
    <name type="scientific">Catellatospora coxensis</name>
    <dbReference type="NCBI Taxonomy" id="310354"/>
    <lineage>
        <taxon>Bacteria</taxon>
        <taxon>Bacillati</taxon>
        <taxon>Actinomycetota</taxon>
        <taxon>Actinomycetes</taxon>
        <taxon>Micromonosporales</taxon>
        <taxon>Micromonosporaceae</taxon>
        <taxon>Catellatospora</taxon>
    </lineage>
</organism>
<reference evidence="1 2" key="1">
    <citation type="submission" date="2021-01" db="EMBL/GenBank/DDBJ databases">
        <title>Whole genome shotgun sequence of Catellatospora coxensis NBRC 107359.</title>
        <authorList>
            <person name="Komaki H."/>
            <person name="Tamura T."/>
        </authorList>
    </citation>
    <scope>NUCLEOTIDE SEQUENCE [LARGE SCALE GENOMIC DNA]</scope>
    <source>
        <strain evidence="1 2">NBRC 107359</strain>
    </source>
</reference>
<keyword evidence="2" id="KW-1185">Reference proteome</keyword>
<proteinExistence type="predicted"/>